<evidence type="ECO:0008006" key="4">
    <source>
        <dbReference type="Google" id="ProtNLM"/>
    </source>
</evidence>
<keyword evidence="1" id="KW-1133">Transmembrane helix</keyword>
<accession>A0A1W9HVE8</accession>
<keyword evidence="1" id="KW-0812">Transmembrane</keyword>
<organism evidence="2 3">
    <name type="scientific">Candidatus Raskinella chloraquaticus</name>
    <dbReference type="NCBI Taxonomy" id="1951219"/>
    <lineage>
        <taxon>Bacteria</taxon>
        <taxon>Pseudomonadati</taxon>
        <taxon>Pseudomonadota</taxon>
        <taxon>Alphaproteobacteria</taxon>
        <taxon>Hyphomicrobiales</taxon>
        <taxon>Phreatobacteraceae</taxon>
        <taxon>Candidatus Raskinella</taxon>
    </lineage>
</organism>
<feature type="transmembrane region" description="Helical" evidence="1">
    <location>
        <begin position="44"/>
        <end position="63"/>
    </location>
</feature>
<dbReference type="Pfam" id="PF05437">
    <property type="entry name" value="AzlD"/>
    <property type="match status" value="1"/>
</dbReference>
<dbReference type="STRING" id="1827387.A4S15_11160"/>
<name>A0A1W9HVE8_9HYPH</name>
<feature type="transmembrane region" description="Helical" evidence="1">
    <location>
        <begin position="12"/>
        <end position="32"/>
    </location>
</feature>
<evidence type="ECO:0000256" key="1">
    <source>
        <dbReference type="SAM" id="Phobius"/>
    </source>
</evidence>
<protein>
    <recommendedName>
        <fullName evidence="4">Branched-chain amino acid transport</fullName>
    </recommendedName>
</protein>
<dbReference type="Proteomes" id="UP000192872">
    <property type="component" value="Unassembled WGS sequence"/>
</dbReference>
<dbReference type="EMBL" id="LWDL01000019">
    <property type="protein sequence ID" value="OQW51383.1"/>
    <property type="molecule type" value="Genomic_DNA"/>
</dbReference>
<dbReference type="InterPro" id="IPR008407">
    <property type="entry name" value="Brnchd-chn_aa_trnsp_AzlD"/>
</dbReference>
<reference evidence="2 3" key="1">
    <citation type="journal article" date="2017" name="Water Res.">
        <title>Comammox in drinking water systems.</title>
        <authorList>
            <person name="Wang Y."/>
            <person name="Ma L."/>
            <person name="Mao Y."/>
            <person name="Jiang X."/>
            <person name="Xia Y."/>
            <person name="Yu K."/>
            <person name="Li B."/>
            <person name="Zhang T."/>
        </authorList>
    </citation>
    <scope>NUCLEOTIDE SEQUENCE [LARGE SCALE GENOMIC DNA]</scope>
    <source>
        <strain evidence="2">SG_bin8</strain>
    </source>
</reference>
<keyword evidence="1" id="KW-0472">Membrane</keyword>
<evidence type="ECO:0000313" key="2">
    <source>
        <dbReference type="EMBL" id="OQW51383.1"/>
    </source>
</evidence>
<evidence type="ECO:0000313" key="3">
    <source>
        <dbReference type="Proteomes" id="UP000192872"/>
    </source>
</evidence>
<comment type="caution">
    <text evidence="2">The sequence shown here is derived from an EMBL/GenBank/DDBJ whole genome shotgun (WGS) entry which is preliminary data.</text>
</comment>
<gene>
    <name evidence="2" type="ORF">A4S15_11160</name>
</gene>
<feature type="transmembrane region" description="Helical" evidence="1">
    <location>
        <begin position="69"/>
        <end position="88"/>
    </location>
</feature>
<dbReference type="RefSeq" id="WP_376802467.1">
    <property type="nucleotide sequence ID" value="NZ_DBNB01000015.1"/>
</dbReference>
<sequence length="115" mass="11841">MSPIGEGWQAAALIIVAAALPTEIWRWLGLAIGWRINPRSEILLFVRAAATGIIAAFVAHAIFFPTGVLAKTPIALRIAALAGGLMAFTAFRGHVLIGVGAGVAVLLAGQVLFAG</sequence>
<dbReference type="AlphaFoldDB" id="A0A1W9HVE8"/>
<proteinExistence type="predicted"/>
<feature type="transmembrane region" description="Helical" evidence="1">
    <location>
        <begin position="95"/>
        <end position="113"/>
    </location>
</feature>